<protein>
    <recommendedName>
        <fullName evidence="4">C2H2-type domain-containing protein</fullName>
    </recommendedName>
</protein>
<name>A0AAV5UB35_9BILA</name>
<evidence type="ECO:0008006" key="4">
    <source>
        <dbReference type="Google" id="ProtNLM"/>
    </source>
</evidence>
<evidence type="ECO:0000313" key="3">
    <source>
        <dbReference type="Proteomes" id="UP001432027"/>
    </source>
</evidence>
<evidence type="ECO:0000313" key="2">
    <source>
        <dbReference type="EMBL" id="GMT03629.1"/>
    </source>
</evidence>
<evidence type="ECO:0000256" key="1">
    <source>
        <dbReference type="SAM" id="MobiDB-lite"/>
    </source>
</evidence>
<keyword evidence="3" id="KW-1185">Reference proteome</keyword>
<proteinExistence type="predicted"/>
<feature type="region of interest" description="Disordered" evidence="1">
    <location>
        <begin position="80"/>
        <end position="112"/>
    </location>
</feature>
<reference evidence="2" key="1">
    <citation type="submission" date="2023-10" db="EMBL/GenBank/DDBJ databases">
        <title>Genome assembly of Pristionchus species.</title>
        <authorList>
            <person name="Yoshida K."/>
            <person name="Sommer R.J."/>
        </authorList>
    </citation>
    <scope>NUCLEOTIDE SEQUENCE</scope>
    <source>
        <strain evidence="2">RS0144</strain>
    </source>
</reference>
<gene>
    <name evidence="2" type="ORF">PENTCL1PPCAC_25803</name>
</gene>
<comment type="caution">
    <text evidence="2">The sequence shown here is derived from an EMBL/GenBank/DDBJ whole genome shotgun (WGS) entry which is preliminary data.</text>
</comment>
<dbReference type="AlphaFoldDB" id="A0AAV5UB35"/>
<organism evidence="2 3">
    <name type="scientific">Pristionchus entomophagus</name>
    <dbReference type="NCBI Taxonomy" id="358040"/>
    <lineage>
        <taxon>Eukaryota</taxon>
        <taxon>Metazoa</taxon>
        <taxon>Ecdysozoa</taxon>
        <taxon>Nematoda</taxon>
        <taxon>Chromadorea</taxon>
        <taxon>Rhabditida</taxon>
        <taxon>Rhabditina</taxon>
        <taxon>Diplogasteromorpha</taxon>
        <taxon>Diplogasteroidea</taxon>
        <taxon>Neodiplogasteridae</taxon>
        <taxon>Pristionchus</taxon>
    </lineage>
</organism>
<feature type="compositionally biased region" description="Low complexity" evidence="1">
    <location>
        <begin position="81"/>
        <end position="98"/>
    </location>
</feature>
<sequence length="158" mass="17203">MVCAKCSARVLSNPIDIISHICAHGGELLQCDTCEHVAPTAVQMLLHISIWHNQKYARSFPNDRDMSTMIKIMNELFSVGSSPRKSTSSPKKTTNSPRAQKRNASEMAGEGAASATPANITCECDACEFAVQLGHFGDHSESKELRSWLSTADLIGCY</sequence>
<dbReference type="Proteomes" id="UP001432027">
    <property type="component" value="Unassembled WGS sequence"/>
</dbReference>
<accession>A0AAV5UB35</accession>
<dbReference type="EMBL" id="BTSX01000006">
    <property type="protein sequence ID" value="GMT03629.1"/>
    <property type="molecule type" value="Genomic_DNA"/>
</dbReference>